<protein>
    <submittedName>
        <fullName evidence="2">Uncharacterized protein</fullName>
    </submittedName>
</protein>
<feature type="compositionally biased region" description="Basic and acidic residues" evidence="1">
    <location>
        <begin position="183"/>
        <end position="197"/>
    </location>
</feature>
<evidence type="ECO:0000313" key="3">
    <source>
        <dbReference type="Proteomes" id="UP001179952"/>
    </source>
</evidence>
<reference evidence="2" key="2">
    <citation type="submission" date="2023-06" db="EMBL/GenBank/DDBJ databases">
        <authorList>
            <person name="Ma L."/>
            <person name="Liu K.-W."/>
            <person name="Li Z."/>
            <person name="Hsiao Y.-Y."/>
            <person name="Qi Y."/>
            <person name="Fu T."/>
            <person name="Tang G."/>
            <person name="Zhang D."/>
            <person name="Sun W.-H."/>
            <person name="Liu D.-K."/>
            <person name="Li Y."/>
            <person name="Chen G.-Z."/>
            <person name="Liu X.-D."/>
            <person name="Liao X.-Y."/>
            <person name="Jiang Y.-T."/>
            <person name="Yu X."/>
            <person name="Hao Y."/>
            <person name="Huang J."/>
            <person name="Zhao X.-W."/>
            <person name="Ke S."/>
            <person name="Chen Y.-Y."/>
            <person name="Wu W.-L."/>
            <person name="Hsu J.-L."/>
            <person name="Lin Y.-F."/>
            <person name="Huang M.-D."/>
            <person name="Li C.-Y."/>
            <person name="Huang L."/>
            <person name="Wang Z.-W."/>
            <person name="Zhao X."/>
            <person name="Zhong W.-Y."/>
            <person name="Peng D.-H."/>
            <person name="Ahmad S."/>
            <person name="Lan S."/>
            <person name="Zhang J.-S."/>
            <person name="Tsai W.-C."/>
            <person name="Van De Peer Y."/>
            <person name="Liu Z.-J."/>
        </authorList>
    </citation>
    <scope>NUCLEOTIDE SEQUENCE</scope>
    <source>
        <strain evidence="2">SCP</strain>
        <tissue evidence="2">Leaves</tissue>
    </source>
</reference>
<reference evidence="2" key="1">
    <citation type="journal article" date="2023" name="Nat. Commun.">
        <title>Diploid and tetraploid genomes of Acorus and the evolution of monocots.</title>
        <authorList>
            <person name="Ma L."/>
            <person name="Liu K.W."/>
            <person name="Li Z."/>
            <person name="Hsiao Y.Y."/>
            <person name="Qi Y."/>
            <person name="Fu T."/>
            <person name="Tang G.D."/>
            <person name="Zhang D."/>
            <person name="Sun W.H."/>
            <person name="Liu D.K."/>
            <person name="Li Y."/>
            <person name="Chen G.Z."/>
            <person name="Liu X.D."/>
            <person name="Liao X.Y."/>
            <person name="Jiang Y.T."/>
            <person name="Yu X."/>
            <person name="Hao Y."/>
            <person name="Huang J."/>
            <person name="Zhao X.W."/>
            <person name="Ke S."/>
            <person name="Chen Y.Y."/>
            <person name="Wu W.L."/>
            <person name="Hsu J.L."/>
            <person name="Lin Y.F."/>
            <person name="Huang M.D."/>
            <person name="Li C.Y."/>
            <person name="Huang L."/>
            <person name="Wang Z.W."/>
            <person name="Zhao X."/>
            <person name="Zhong W.Y."/>
            <person name="Peng D.H."/>
            <person name="Ahmad S."/>
            <person name="Lan S."/>
            <person name="Zhang J.S."/>
            <person name="Tsai W.C."/>
            <person name="Van de Peer Y."/>
            <person name="Liu Z.J."/>
        </authorList>
    </citation>
    <scope>NUCLEOTIDE SEQUENCE</scope>
    <source>
        <strain evidence="2">SCP</strain>
    </source>
</reference>
<name>A0AAV9BHX3_ACOGR</name>
<dbReference type="GO" id="GO:0006264">
    <property type="term" value="P:mitochondrial DNA replication"/>
    <property type="evidence" value="ECO:0007669"/>
    <property type="project" value="TreeGrafter"/>
</dbReference>
<feature type="region of interest" description="Disordered" evidence="1">
    <location>
        <begin position="177"/>
        <end position="197"/>
    </location>
</feature>
<dbReference type="PANTHER" id="PTHR10302:SF18">
    <property type="entry name" value="PROTEIN OSB1, MITOCHONDRIAL"/>
    <property type="match status" value="1"/>
</dbReference>
<gene>
    <name evidence="2" type="ORF">QJS04_geneDACA005683</name>
</gene>
<sequence>MVPSRIAAAITAARTLNRLLLRRSPATSIVNLRHSSSYVGPRRELSVSRLSQTLRPPETLKSRPPHRNLASFIGKVTMPVTRTDYGAYTLLEVKNSLESDRTFRVLLNLNDEWAKLCLEHLKPDDFIFVTGFLGSYEKMVRCGELRVLYKVTVKELNFIMPNYPGHKDERLQAEANVKQNSLSDRKPVSDGSSNKEKERDRLRLWQVFLANPREWWDNRRNKKHPKAPDFKHRDTGEVLWINPDDPPWLKRQLELLDSHMEGRDQGVARARLSTWKIND</sequence>
<proteinExistence type="predicted"/>
<organism evidence="2 3">
    <name type="scientific">Acorus gramineus</name>
    <name type="common">Dwarf sweet flag</name>
    <dbReference type="NCBI Taxonomy" id="55184"/>
    <lineage>
        <taxon>Eukaryota</taxon>
        <taxon>Viridiplantae</taxon>
        <taxon>Streptophyta</taxon>
        <taxon>Embryophyta</taxon>
        <taxon>Tracheophyta</taxon>
        <taxon>Spermatophyta</taxon>
        <taxon>Magnoliopsida</taxon>
        <taxon>Liliopsida</taxon>
        <taxon>Acoraceae</taxon>
        <taxon>Acorus</taxon>
    </lineage>
</organism>
<dbReference type="InterPro" id="IPR011344">
    <property type="entry name" value="ssDNA-bd"/>
</dbReference>
<dbReference type="EMBL" id="JAUJYN010000003">
    <property type="protein sequence ID" value="KAK1276343.1"/>
    <property type="molecule type" value="Genomic_DNA"/>
</dbReference>
<dbReference type="GO" id="GO:0042645">
    <property type="term" value="C:mitochondrial nucleoid"/>
    <property type="evidence" value="ECO:0007669"/>
    <property type="project" value="TreeGrafter"/>
</dbReference>
<dbReference type="Proteomes" id="UP001179952">
    <property type="component" value="Unassembled WGS sequence"/>
</dbReference>
<evidence type="ECO:0000313" key="2">
    <source>
        <dbReference type="EMBL" id="KAK1276343.1"/>
    </source>
</evidence>
<evidence type="ECO:0000256" key="1">
    <source>
        <dbReference type="SAM" id="MobiDB-lite"/>
    </source>
</evidence>
<dbReference type="PANTHER" id="PTHR10302">
    <property type="entry name" value="SINGLE-STRANDED DNA-BINDING PROTEIN"/>
    <property type="match status" value="1"/>
</dbReference>
<comment type="caution">
    <text evidence="2">The sequence shown here is derived from an EMBL/GenBank/DDBJ whole genome shotgun (WGS) entry which is preliminary data.</text>
</comment>
<dbReference type="AlphaFoldDB" id="A0AAV9BHX3"/>
<keyword evidence="3" id="KW-1185">Reference proteome</keyword>
<dbReference type="GO" id="GO:0003697">
    <property type="term" value="F:single-stranded DNA binding"/>
    <property type="evidence" value="ECO:0007669"/>
    <property type="project" value="InterPro"/>
</dbReference>
<accession>A0AAV9BHX3</accession>